<keyword evidence="3 5" id="KW-1133">Transmembrane helix</keyword>
<feature type="transmembrane region" description="Helical" evidence="5">
    <location>
        <begin position="230"/>
        <end position="247"/>
    </location>
</feature>
<evidence type="ECO:0000256" key="3">
    <source>
        <dbReference type="ARBA" id="ARBA00022989"/>
    </source>
</evidence>
<feature type="transmembrane region" description="Helical" evidence="5">
    <location>
        <begin position="181"/>
        <end position="199"/>
    </location>
</feature>
<evidence type="ECO:0000256" key="5">
    <source>
        <dbReference type="SAM" id="Phobius"/>
    </source>
</evidence>
<proteinExistence type="predicted"/>
<evidence type="ECO:0000259" key="6">
    <source>
        <dbReference type="Pfam" id="PF04932"/>
    </source>
</evidence>
<sequence>MRYIEIGFWFLIFFVAFYLKGFTVGGQEMVYLWKLPLLLYLISRVVGQKTGHAFLVLAYLFAAKNLVNVSFFKFPVDSIINFVKYLTIPVFVHWIYLNINSASALKKLRLVPVFMAAFFIVCNIPYYFGVFDAPVTTMLWMEDTQIDGLIGMLGAPHYSSAVLAVASVVLLDFVANKRGNFRVNLIVIPLLIIGVFFLFKTYTRTGWMMFLVGTIVLFARKISFKNLGKIAAFGVLMAIGLSVLFQTNEGFRRRIMDDRAGQEDKSAYETVGSGRIQIADIYLTNLYESNFVTYLFGMGMEESMRRYEQKDGMPLFAHNGFIQTLVDNGIIGFVLYMLFLITLYKAIARSESSHNQLTMAMFFMFLSCLATQQANYFLVDVFLSIYIGIALIESRVNRYIDFKRKSDIYKNIKPSYPFYKR</sequence>
<evidence type="ECO:0000313" key="7">
    <source>
        <dbReference type="EMBL" id="PXX97929.1"/>
    </source>
</evidence>
<dbReference type="Pfam" id="PF04932">
    <property type="entry name" value="Wzy_C"/>
    <property type="match status" value="1"/>
</dbReference>
<reference evidence="7 8" key="1">
    <citation type="submission" date="2018-05" db="EMBL/GenBank/DDBJ databases">
        <title>Marinifilum breve JC075T sp. nov., a marine bacterium isolated from Yongle Blue Hole in the South China Sea.</title>
        <authorList>
            <person name="Fu T."/>
        </authorList>
    </citation>
    <scope>NUCLEOTIDE SEQUENCE [LARGE SCALE GENOMIC DNA]</scope>
    <source>
        <strain evidence="7 8">JC075</strain>
    </source>
</reference>
<dbReference type="PANTHER" id="PTHR37422:SF13">
    <property type="entry name" value="LIPOPOLYSACCHARIDE BIOSYNTHESIS PROTEIN PA4999-RELATED"/>
    <property type="match status" value="1"/>
</dbReference>
<dbReference type="InterPro" id="IPR007016">
    <property type="entry name" value="O-antigen_ligase-rel_domated"/>
</dbReference>
<keyword evidence="4 5" id="KW-0472">Membrane</keyword>
<dbReference type="Proteomes" id="UP000248079">
    <property type="component" value="Unassembled WGS sequence"/>
</dbReference>
<evidence type="ECO:0000256" key="2">
    <source>
        <dbReference type="ARBA" id="ARBA00022692"/>
    </source>
</evidence>
<feature type="transmembrane region" description="Helical" evidence="5">
    <location>
        <begin position="6"/>
        <end position="25"/>
    </location>
</feature>
<evidence type="ECO:0000256" key="4">
    <source>
        <dbReference type="ARBA" id="ARBA00023136"/>
    </source>
</evidence>
<evidence type="ECO:0000256" key="1">
    <source>
        <dbReference type="ARBA" id="ARBA00004141"/>
    </source>
</evidence>
<name>A0A2V3ZUG3_9BACT</name>
<dbReference type="RefSeq" id="WP_110361861.1">
    <property type="nucleotide sequence ID" value="NZ_QFLI01000008.1"/>
</dbReference>
<organism evidence="7 8">
    <name type="scientific">Marinifilum breve</name>
    <dbReference type="NCBI Taxonomy" id="2184082"/>
    <lineage>
        <taxon>Bacteria</taxon>
        <taxon>Pseudomonadati</taxon>
        <taxon>Bacteroidota</taxon>
        <taxon>Bacteroidia</taxon>
        <taxon>Marinilabiliales</taxon>
        <taxon>Marinifilaceae</taxon>
    </lineage>
</organism>
<feature type="transmembrane region" description="Helical" evidence="5">
    <location>
        <begin position="149"/>
        <end position="174"/>
    </location>
</feature>
<dbReference type="GO" id="GO:0016020">
    <property type="term" value="C:membrane"/>
    <property type="evidence" value="ECO:0007669"/>
    <property type="project" value="UniProtKB-SubCell"/>
</dbReference>
<dbReference type="PANTHER" id="PTHR37422">
    <property type="entry name" value="TEICHURONIC ACID BIOSYNTHESIS PROTEIN TUAE"/>
    <property type="match status" value="1"/>
</dbReference>
<dbReference type="InterPro" id="IPR051533">
    <property type="entry name" value="WaaL-like"/>
</dbReference>
<accession>A0A2V3ZUG3</accession>
<keyword evidence="2 5" id="KW-0812">Transmembrane</keyword>
<keyword evidence="8" id="KW-1185">Reference proteome</keyword>
<dbReference type="OrthoDB" id="1111565at2"/>
<gene>
    <name evidence="7" type="ORF">DF185_16455</name>
</gene>
<feature type="domain" description="O-antigen ligase-related" evidence="6">
    <location>
        <begin position="190"/>
        <end position="337"/>
    </location>
</feature>
<dbReference type="EMBL" id="QFLI01000008">
    <property type="protein sequence ID" value="PXX97929.1"/>
    <property type="molecule type" value="Genomic_DNA"/>
</dbReference>
<protein>
    <recommendedName>
        <fullName evidence="6">O-antigen ligase-related domain-containing protein</fullName>
    </recommendedName>
</protein>
<evidence type="ECO:0000313" key="8">
    <source>
        <dbReference type="Proteomes" id="UP000248079"/>
    </source>
</evidence>
<comment type="subcellular location">
    <subcellularLocation>
        <location evidence="1">Membrane</location>
        <topology evidence="1">Multi-pass membrane protein</topology>
    </subcellularLocation>
</comment>
<comment type="caution">
    <text evidence="7">The sequence shown here is derived from an EMBL/GenBank/DDBJ whole genome shotgun (WGS) entry which is preliminary data.</text>
</comment>
<feature type="transmembrane region" description="Helical" evidence="5">
    <location>
        <begin position="111"/>
        <end position="129"/>
    </location>
</feature>
<feature type="transmembrane region" description="Helical" evidence="5">
    <location>
        <begin position="82"/>
        <end position="99"/>
    </location>
</feature>
<dbReference type="AlphaFoldDB" id="A0A2V3ZUG3"/>
<feature type="transmembrane region" description="Helical" evidence="5">
    <location>
        <begin position="321"/>
        <end position="344"/>
    </location>
</feature>
<feature type="transmembrane region" description="Helical" evidence="5">
    <location>
        <begin position="378"/>
        <end position="396"/>
    </location>
</feature>